<evidence type="ECO:0000256" key="6">
    <source>
        <dbReference type="ARBA" id="ARBA00023295"/>
    </source>
</evidence>
<evidence type="ECO:0000259" key="9">
    <source>
        <dbReference type="Pfam" id="PF17801"/>
    </source>
</evidence>
<evidence type="ECO:0000313" key="11">
    <source>
        <dbReference type="Proteomes" id="UP000807306"/>
    </source>
</evidence>
<accession>A0A9P6EL32</accession>
<dbReference type="GO" id="GO:0004557">
    <property type="term" value="F:alpha-galactosidase activity"/>
    <property type="evidence" value="ECO:0007669"/>
    <property type="project" value="UniProtKB-EC"/>
</dbReference>
<evidence type="ECO:0000256" key="7">
    <source>
        <dbReference type="RuleBase" id="RU361168"/>
    </source>
</evidence>
<proteinExistence type="inferred from homology"/>
<keyword evidence="7" id="KW-1015">Disulfide bond</keyword>
<name>A0A9P6EL32_9AGAR</name>
<dbReference type="GO" id="GO:0005975">
    <property type="term" value="P:carbohydrate metabolic process"/>
    <property type="evidence" value="ECO:0007669"/>
    <property type="project" value="InterPro"/>
</dbReference>
<reference evidence="10" key="1">
    <citation type="submission" date="2020-11" db="EMBL/GenBank/DDBJ databases">
        <authorList>
            <consortium name="DOE Joint Genome Institute"/>
            <person name="Ahrendt S."/>
            <person name="Riley R."/>
            <person name="Andreopoulos W."/>
            <person name="Labutti K."/>
            <person name="Pangilinan J."/>
            <person name="Ruiz-Duenas F.J."/>
            <person name="Barrasa J.M."/>
            <person name="Sanchez-Garcia M."/>
            <person name="Camarero S."/>
            <person name="Miyauchi S."/>
            <person name="Serrano A."/>
            <person name="Linde D."/>
            <person name="Babiker R."/>
            <person name="Drula E."/>
            <person name="Ayuso-Fernandez I."/>
            <person name="Pacheco R."/>
            <person name="Padilla G."/>
            <person name="Ferreira P."/>
            <person name="Barriuso J."/>
            <person name="Kellner H."/>
            <person name="Castanera R."/>
            <person name="Alfaro M."/>
            <person name="Ramirez L."/>
            <person name="Pisabarro A.G."/>
            <person name="Kuo A."/>
            <person name="Tritt A."/>
            <person name="Lipzen A."/>
            <person name="He G."/>
            <person name="Yan M."/>
            <person name="Ng V."/>
            <person name="Cullen D."/>
            <person name="Martin F."/>
            <person name="Rosso M.-N."/>
            <person name="Henrissat B."/>
            <person name="Hibbett D."/>
            <person name="Martinez A.T."/>
            <person name="Grigoriev I.V."/>
        </authorList>
    </citation>
    <scope>NUCLEOTIDE SEQUENCE</scope>
    <source>
        <strain evidence="10">CBS 506.95</strain>
    </source>
</reference>
<evidence type="ECO:0000313" key="10">
    <source>
        <dbReference type="EMBL" id="KAF9531761.1"/>
    </source>
</evidence>
<dbReference type="SUPFAM" id="SSF51011">
    <property type="entry name" value="Glycosyl hydrolase domain"/>
    <property type="match status" value="1"/>
</dbReference>
<dbReference type="EMBL" id="MU157834">
    <property type="protein sequence ID" value="KAF9531761.1"/>
    <property type="molecule type" value="Genomic_DNA"/>
</dbReference>
<dbReference type="InterPro" id="IPR013780">
    <property type="entry name" value="Glyco_hydro_b"/>
</dbReference>
<organism evidence="10 11">
    <name type="scientific">Crepidotus variabilis</name>
    <dbReference type="NCBI Taxonomy" id="179855"/>
    <lineage>
        <taxon>Eukaryota</taxon>
        <taxon>Fungi</taxon>
        <taxon>Dikarya</taxon>
        <taxon>Basidiomycota</taxon>
        <taxon>Agaricomycotina</taxon>
        <taxon>Agaricomycetes</taxon>
        <taxon>Agaricomycetidae</taxon>
        <taxon>Agaricales</taxon>
        <taxon>Agaricineae</taxon>
        <taxon>Crepidotaceae</taxon>
        <taxon>Crepidotus</taxon>
    </lineage>
</organism>
<dbReference type="PANTHER" id="PTHR11452:SF61">
    <property type="entry name" value="ALPHA-GALACTOSIDASE B-RELATED"/>
    <property type="match status" value="1"/>
</dbReference>
<sequence length="428" mass="47683">MFLSGLLASLVGVSGVVALNTGVAKLPVLGYNTWNAFRCDINESLILETGELMVKHGLLAAGYNYLNLDDCYSEKNRSKSGDIVASAAKFPSGMKNLTNKIHKLGFKTGIYSDSGWFTCGGYPGSFSNELRDLKTFKDWGFDYLKYDNCAIPYDSITRQGIVGRYQPMADAVAKVAAETKTEPIVLSLCEWGWSQVWQWGKRFGQSWRTTGDIEPHWLSLASIINFNSFLTTSTDFYGRNDLDMLQLGNGNLTDDEAKSHFTAWALMKSPLFIGTDLRNVTKETLEILTNREILAINQDPVYGESISPFRWGVNPDWTSDPINPANYWSGQSENGTVFMMLNTRDEATKMSFNLTESPWIRAGRKYSVRDLWAHTNNGTAIRNFTATVPPHGVVALLLKDAGDEPNGIFPECSVWWQCTDRNGTRVGG</sequence>
<dbReference type="OrthoDB" id="5795902at2759"/>
<keyword evidence="5 7" id="KW-0378">Hydrolase</keyword>
<dbReference type="InterPro" id="IPR041233">
    <property type="entry name" value="Melibiase_C"/>
</dbReference>
<dbReference type="PRINTS" id="PR00740">
    <property type="entry name" value="GLHYDRLASE27"/>
</dbReference>
<protein>
    <recommendedName>
        <fullName evidence="3 7">Alpha-galactosidase</fullName>
        <ecNumber evidence="3 7">3.2.1.22</ecNumber>
    </recommendedName>
    <alternativeName>
        <fullName evidence="7">Melibiase</fullName>
    </alternativeName>
</protein>
<comment type="caution">
    <text evidence="10">The sequence shown here is derived from an EMBL/GenBank/DDBJ whole genome shotgun (WGS) entry which is preliminary data.</text>
</comment>
<comment type="catalytic activity">
    <reaction evidence="1 7">
        <text>Hydrolysis of terminal, non-reducing alpha-D-galactose residues in alpha-D-galactosides, including galactose oligosaccharides, galactomannans and galactolipids.</text>
        <dbReference type="EC" id="3.2.1.22"/>
    </reaction>
</comment>
<evidence type="ECO:0000256" key="8">
    <source>
        <dbReference type="SAM" id="SignalP"/>
    </source>
</evidence>
<evidence type="ECO:0000256" key="5">
    <source>
        <dbReference type="ARBA" id="ARBA00022801"/>
    </source>
</evidence>
<dbReference type="InterPro" id="IPR013785">
    <property type="entry name" value="Aldolase_TIM"/>
</dbReference>
<evidence type="ECO:0000256" key="2">
    <source>
        <dbReference type="ARBA" id="ARBA00009743"/>
    </source>
</evidence>
<comment type="similarity">
    <text evidence="2 7">Belongs to the glycosyl hydrolase 27 family.</text>
</comment>
<dbReference type="InterPro" id="IPR017853">
    <property type="entry name" value="GH"/>
</dbReference>
<dbReference type="EC" id="3.2.1.22" evidence="3 7"/>
<dbReference type="Gene3D" id="2.60.40.1180">
    <property type="entry name" value="Golgi alpha-mannosidase II"/>
    <property type="match status" value="1"/>
</dbReference>
<keyword evidence="4 8" id="KW-0732">Signal</keyword>
<keyword evidence="6 7" id="KW-0326">Glycosidase</keyword>
<feature type="domain" description="Alpha galactosidase C-terminal" evidence="9">
    <location>
        <begin position="325"/>
        <end position="398"/>
    </location>
</feature>
<dbReference type="SUPFAM" id="SSF51445">
    <property type="entry name" value="(Trans)glycosidases"/>
    <property type="match status" value="1"/>
</dbReference>
<dbReference type="Gene3D" id="3.20.20.70">
    <property type="entry name" value="Aldolase class I"/>
    <property type="match status" value="1"/>
</dbReference>
<evidence type="ECO:0000256" key="3">
    <source>
        <dbReference type="ARBA" id="ARBA00012755"/>
    </source>
</evidence>
<dbReference type="Pfam" id="PF17801">
    <property type="entry name" value="Melibiase_C"/>
    <property type="match status" value="1"/>
</dbReference>
<gene>
    <name evidence="10" type="ORF">CPB83DRAFT_808861</name>
</gene>
<evidence type="ECO:0000256" key="1">
    <source>
        <dbReference type="ARBA" id="ARBA00001255"/>
    </source>
</evidence>
<feature type="chain" id="PRO_5040326830" description="Alpha-galactosidase" evidence="8">
    <location>
        <begin position="19"/>
        <end position="428"/>
    </location>
</feature>
<dbReference type="Proteomes" id="UP000807306">
    <property type="component" value="Unassembled WGS sequence"/>
</dbReference>
<keyword evidence="11" id="KW-1185">Reference proteome</keyword>
<dbReference type="PANTHER" id="PTHR11452">
    <property type="entry name" value="ALPHA-GALACTOSIDASE/ALPHA-N-ACETYLGALACTOSAMINIDASE"/>
    <property type="match status" value="1"/>
</dbReference>
<evidence type="ECO:0000256" key="4">
    <source>
        <dbReference type="ARBA" id="ARBA00022729"/>
    </source>
</evidence>
<dbReference type="AlphaFoldDB" id="A0A9P6EL32"/>
<feature type="signal peptide" evidence="8">
    <location>
        <begin position="1"/>
        <end position="18"/>
    </location>
</feature>
<dbReference type="Pfam" id="PF16499">
    <property type="entry name" value="Melibiase_2"/>
    <property type="match status" value="1"/>
</dbReference>
<dbReference type="CDD" id="cd14792">
    <property type="entry name" value="GH27"/>
    <property type="match status" value="1"/>
</dbReference>
<dbReference type="InterPro" id="IPR002241">
    <property type="entry name" value="Glyco_hydro_27"/>
</dbReference>